<gene>
    <name evidence="5" type="ORF">FD02_GL000843</name>
</gene>
<comment type="similarity">
    <text evidence="2">Belongs to the bacterial solute-binding protein 2 family.</text>
</comment>
<evidence type="ECO:0000256" key="1">
    <source>
        <dbReference type="ARBA" id="ARBA00004196"/>
    </source>
</evidence>
<comment type="subcellular location">
    <subcellularLocation>
        <location evidence="1">Cell envelope</location>
    </subcellularLocation>
</comment>
<dbReference type="PANTHER" id="PTHR46847:SF1">
    <property type="entry name" value="D-ALLOSE-BINDING PERIPLASMIC PROTEIN-RELATED"/>
    <property type="match status" value="1"/>
</dbReference>
<evidence type="ECO:0000256" key="2">
    <source>
        <dbReference type="ARBA" id="ARBA00007639"/>
    </source>
</evidence>
<sequence>MGIRIKKEKGNFIMKKSLKHVLGTIAVAALAVITLSACGNTGLDSGKSSDAKVTKKAPKDLKVGVSLSTLSNPFFVSVKKGVTELADKKGTNVQVADAQNDTAKQNNDVEDLIQKKVDVLIINPVDSSAISSAVKDANDAGIPVITVDRSADSGDVLSLVASNSTKGGQMAADFLIKKLGKNAAIAELQGTPGASATRERGKGFDATAKGQLNIVTKQTAGFDRAKGLSVTENILQGHGDIKGIFSQNDEMALGAVQAAKAAKKNLVIVGFDGEDDGLKAVKAGDMAATVAQKPEEMGKLALQAAFDHFAGKKVKANIESPLELVTTDSLK</sequence>
<dbReference type="PATRIC" id="fig|1291734.4.peg.869"/>
<proteinExistence type="inferred from homology"/>
<name>A0A0R1JSB6_9LACO</name>
<dbReference type="Gene3D" id="3.40.50.2300">
    <property type="match status" value="2"/>
</dbReference>
<dbReference type="STRING" id="1291734.FD02_GL000843"/>
<dbReference type="InterPro" id="IPR028082">
    <property type="entry name" value="Peripla_BP_I"/>
</dbReference>
<dbReference type="InterPro" id="IPR025997">
    <property type="entry name" value="SBP_2_dom"/>
</dbReference>
<dbReference type="AlphaFoldDB" id="A0A0R1JSB6"/>
<evidence type="ECO:0000313" key="5">
    <source>
        <dbReference type="EMBL" id="KRK74245.1"/>
    </source>
</evidence>
<evidence type="ECO:0000256" key="3">
    <source>
        <dbReference type="ARBA" id="ARBA00022729"/>
    </source>
</evidence>
<dbReference type="GO" id="GO:0030313">
    <property type="term" value="C:cell envelope"/>
    <property type="evidence" value="ECO:0007669"/>
    <property type="project" value="UniProtKB-SubCell"/>
</dbReference>
<reference evidence="5 6" key="1">
    <citation type="journal article" date="2015" name="Genome Announc.">
        <title>Expanding the biotechnology potential of lactobacilli through comparative genomics of 213 strains and associated genera.</title>
        <authorList>
            <person name="Sun Z."/>
            <person name="Harris H.M."/>
            <person name="McCann A."/>
            <person name="Guo C."/>
            <person name="Argimon S."/>
            <person name="Zhang W."/>
            <person name="Yang X."/>
            <person name="Jeffery I.B."/>
            <person name="Cooney J.C."/>
            <person name="Kagawa T.F."/>
            <person name="Liu W."/>
            <person name="Song Y."/>
            <person name="Salvetti E."/>
            <person name="Wrobel A."/>
            <person name="Rasinkangas P."/>
            <person name="Parkhill J."/>
            <person name="Rea M.C."/>
            <person name="O'Sullivan O."/>
            <person name="Ritari J."/>
            <person name="Douillard F.P."/>
            <person name="Paul Ross R."/>
            <person name="Yang R."/>
            <person name="Briner A.E."/>
            <person name="Felis G.E."/>
            <person name="de Vos W.M."/>
            <person name="Barrangou R."/>
            <person name="Klaenhammer T.R."/>
            <person name="Caufield P.W."/>
            <person name="Cui Y."/>
            <person name="Zhang H."/>
            <person name="O'Toole P.W."/>
        </authorList>
    </citation>
    <scope>NUCLEOTIDE SEQUENCE [LARGE SCALE GENOMIC DNA]</scope>
    <source>
        <strain evidence="5 6">JCM 17158</strain>
    </source>
</reference>
<keyword evidence="6" id="KW-1185">Reference proteome</keyword>
<keyword evidence="3" id="KW-0732">Signal</keyword>
<organism evidence="5 6">
    <name type="scientific">Lacticaseibacillus nasuensis JCM 17158</name>
    <dbReference type="NCBI Taxonomy" id="1291734"/>
    <lineage>
        <taxon>Bacteria</taxon>
        <taxon>Bacillati</taxon>
        <taxon>Bacillota</taxon>
        <taxon>Bacilli</taxon>
        <taxon>Lactobacillales</taxon>
        <taxon>Lactobacillaceae</taxon>
        <taxon>Lacticaseibacillus</taxon>
    </lineage>
</organism>
<dbReference type="EMBL" id="AZDJ01000001">
    <property type="protein sequence ID" value="KRK74245.1"/>
    <property type="molecule type" value="Genomic_DNA"/>
</dbReference>
<evidence type="ECO:0000259" key="4">
    <source>
        <dbReference type="Pfam" id="PF13407"/>
    </source>
</evidence>
<dbReference type="SUPFAM" id="SSF53822">
    <property type="entry name" value="Periplasmic binding protein-like I"/>
    <property type="match status" value="1"/>
</dbReference>
<comment type="caution">
    <text evidence="5">The sequence shown here is derived from an EMBL/GenBank/DDBJ whole genome shotgun (WGS) entry which is preliminary data.</text>
</comment>
<feature type="domain" description="Periplasmic binding protein" evidence="4">
    <location>
        <begin position="63"/>
        <end position="313"/>
    </location>
</feature>
<accession>A0A0R1JSB6</accession>
<dbReference type="Pfam" id="PF13407">
    <property type="entry name" value="Peripla_BP_4"/>
    <property type="match status" value="1"/>
</dbReference>
<protein>
    <submittedName>
        <fullName evidence="5">ABC-type sugar transport system, periplasmic component</fullName>
    </submittedName>
</protein>
<keyword evidence="5" id="KW-0813">Transport</keyword>
<dbReference type="Proteomes" id="UP000051804">
    <property type="component" value="Unassembled WGS sequence"/>
</dbReference>
<dbReference type="PANTHER" id="PTHR46847">
    <property type="entry name" value="D-ALLOSE-BINDING PERIPLASMIC PROTEIN-RELATED"/>
    <property type="match status" value="1"/>
</dbReference>
<dbReference type="GO" id="GO:0030246">
    <property type="term" value="F:carbohydrate binding"/>
    <property type="evidence" value="ECO:0007669"/>
    <property type="project" value="UniProtKB-ARBA"/>
</dbReference>
<evidence type="ECO:0000313" key="6">
    <source>
        <dbReference type="Proteomes" id="UP000051804"/>
    </source>
</evidence>
<keyword evidence="5" id="KW-0762">Sugar transport</keyword>